<evidence type="ECO:0000313" key="4">
    <source>
        <dbReference type="Proteomes" id="UP001596189"/>
    </source>
</evidence>
<dbReference type="Proteomes" id="UP001596189">
    <property type="component" value="Unassembled WGS sequence"/>
</dbReference>
<name>A0ABW1JA79_9ACTN</name>
<gene>
    <name evidence="3" type="ORF">ACFQDO_01725</name>
</gene>
<dbReference type="EMBL" id="JBHSRD010000002">
    <property type="protein sequence ID" value="MFC6005835.1"/>
    <property type="molecule type" value="Genomic_DNA"/>
</dbReference>
<feature type="transmembrane region" description="Helical" evidence="2">
    <location>
        <begin position="21"/>
        <end position="46"/>
    </location>
</feature>
<keyword evidence="2" id="KW-0472">Membrane</keyword>
<evidence type="ECO:0000313" key="3">
    <source>
        <dbReference type="EMBL" id="MFC6005835.1"/>
    </source>
</evidence>
<feature type="region of interest" description="Disordered" evidence="1">
    <location>
        <begin position="406"/>
        <end position="428"/>
    </location>
</feature>
<proteinExistence type="predicted"/>
<keyword evidence="4" id="KW-1185">Reference proteome</keyword>
<evidence type="ECO:0008006" key="5">
    <source>
        <dbReference type="Google" id="ProtNLM"/>
    </source>
</evidence>
<comment type="caution">
    <text evidence="3">The sequence shown here is derived from an EMBL/GenBank/DDBJ whole genome shotgun (WGS) entry which is preliminary data.</text>
</comment>
<reference evidence="4" key="1">
    <citation type="journal article" date="2019" name="Int. J. Syst. Evol. Microbiol.">
        <title>The Global Catalogue of Microorganisms (GCM) 10K type strain sequencing project: providing services to taxonomists for standard genome sequencing and annotation.</title>
        <authorList>
            <consortium name="The Broad Institute Genomics Platform"/>
            <consortium name="The Broad Institute Genome Sequencing Center for Infectious Disease"/>
            <person name="Wu L."/>
            <person name="Ma J."/>
        </authorList>
    </citation>
    <scope>NUCLEOTIDE SEQUENCE [LARGE SCALE GENOMIC DNA]</scope>
    <source>
        <strain evidence="4">KACC 14249</strain>
    </source>
</reference>
<organism evidence="3 4">
    <name type="scientific">Angustibacter luteus</name>
    <dbReference type="NCBI Taxonomy" id="658456"/>
    <lineage>
        <taxon>Bacteria</taxon>
        <taxon>Bacillati</taxon>
        <taxon>Actinomycetota</taxon>
        <taxon>Actinomycetes</taxon>
        <taxon>Kineosporiales</taxon>
        <taxon>Kineosporiaceae</taxon>
    </lineage>
</organism>
<keyword evidence="2" id="KW-1133">Transmembrane helix</keyword>
<evidence type="ECO:0000256" key="1">
    <source>
        <dbReference type="SAM" id="MobiDB-lite"/>
    </source>
</evidence>
<evidence type="ECO:0000256" key="2">
    <source>
        <dbReference type="SAM" id="Phobius"/>
    </source>
</evidence>
<accession>A0ABW1JA79</accession>
<feature type="region of interest" description="Disordered" evidence="1">
    <location>
        <begin position="338"/>
        <end position="358"/>
    </location>
</feature>
<dbReference type="RefSeq" id="WP_345716709.1">
    <property type="nucleotide sequence ID" value="NZ_BAABFP010000005.1"/>
</dbReference>
<feature type="compositionally biased region" description="Polar residues" evidence="1">
    <location>
        <begin position="338"/>
        <end position="352"/>
    </location>
</feature>
<protein>
    <recommendedName>
        <fullName evidence="5">Flp pilus-assembly TadG-like N-terminal domain-containing protein</fullName>
    </recommendedName>
</protein>
<keyword evidence="2" id="KW-0812">Transmembrane</keyword>
<sequence>MLSQLRFRLGTPARGSGDDSGFAMVTVLAIGFVMSTLMLATLAYAAQVAPQARHSQDWNAALAAAQAGVDDYVSRLNKADSYALSVDCTNIAMQGPDAPTNSCPWNTGSTTVVGWQNVKPGDAAAGQFHYTPSYEAGSVRLTATGKVRSEYRTLDVRVARGGSTDFLYYTDFEDADPANQVSYTSTPTTACGKDGSDTALYWYEKTKNPSTLVTDPTTTSGRRGCSEIQFAPGDVLNGRVHFNDTPLIGSGSPAPQFLQGYETSDPNCVPAKATTKGYCYRSSSGGAPNVGSKGSVFAPIKQLPDNSDQFASYPGCVYYGDTRIRFKSDGTMDIWNTSSSGKTLTGPNTPAGTNCGDATKMVPTNGSDPRPSTANKQNVPIPTDKVIYVRNTGASNTCAAGEVVNGTSSGSTSNDVIPQGTGTTEQGVTDVNYWWPGKQATKSVEQFTVKSTTSGGKTTYSWNQGTQADTVSTSDSSHYVTFNCGQGNVYVEGTVKGRVTIAAENNIVVTGDLLVDGTTAPADPTGTNIVGLVAANSVVVYHPVVRTGTTLSTGTTAVNSNRSGITCSGTVGSTPSTTPTSAAQTTTCTWTKDQDISGGSLDDLAYPNQTSSTGNRFVYASIQTLQHSFWVQTYNQGDKLGKLSVRGSIAQRWRGAVGTSGNTGYTKDYKYDPRLKFSSPPYFPQWTNATWSAATTGELKPKYVGQ</sequence>